<sequence>MIYHLKRTSHFIATTAAAIQRITMADHVRTLLFAVLSRNGDRPLTLAQLEAEYKELEGKFIPAEELGYANALSLLQSMDNVHVFQTNGRTFVKAEDCADTRHVVQLINAQKKNPVKQSPWTIPRNVEDNILTIIAVSPNECLMLSQLMSQYIHFYQTKLPAPRGHLLAWLATATKFVVTNDTGKSHVLQPIPDVDVKPFRFMGQRLQAQMSRIQHRPPPQSTVAPRIMPARLQRKKTDWPITPRLPSVDQNTTEPEKELTIAIQKPIDNKTVTLSPPAAKKEVDKEPKTTVPSFDKAFYTDASTEDGNSCPPLAPSVQNEPSDPPTKPQRPYMVRPACFEHARLETEENREQLHNRQLPKTSRPESTCFSTNPLASVPSSCNITVTLPTSTQPLNASCDFSRRTSSLVANTVRREVVRAVSLNERLGRLKLDSSAEGSMESKGDLTDEASVSIEQTQMWPINPLDSAETSIIKEWQNHSQPPAVISSKPSDNVLPSVPNDLVASTSTGTQPDTLPQWIVDWAIKSKVALSSTHLAQQINPTRCLIGTTSDPDGGAVVEQVESVLSSTPASLINLVTSLSLSSTSSTVSKPANVSSDPPSLVFRVDCTEQVAHEEDARPVKQMLNVPLAQVEKGQLEQVAHEEDARPVKQMLDVPLAQVEKGQLVLSHSNKPVQEILGLSLEKFLNLVSLLRENPPVPETLIADLYWAAYNEELFSKDSCDELIKSLIDQGVLVIELGATVTIAAHMLPAAGYLMRVKLKQDVLLHLEKAYGKVEGSDSFGFKLIPIRKCVDVSALIRVNDEVLQDQPYICVKQNQQDVVVAIQRVSSPAATGCFWQVRTEAGAYKIVHEKFLFKLEGSGIVAPADPLNAWAAGKRPANGDTVSVKILKRTANGLAICCLAGEQLYSVYVLRNPPSTSLIPVSVLRWGGQSYLLDFSATALGVETQGRIPLRCMKYADVLIEFIGRHGISPNSYVVSVLDVIEVLAQRGVDEGLITDLIRV</sequence>
<dbReference type="OrthoDB" id="6489306at2759"/>
<dbReference type="InterPro" id="IPR025605">
    <property type="entry name" value="OST-HTH/LOTUS_dom"/>
</dbReference>
<dbReference type="GeneID" id="111244181"/>
<dbReference type="InterPro" id="IPR041966">
    <property type="entry name" value="LOTUS-like"/>
</dbReference>
<dbReference type="PROSITE" id="PS51644">
    <property type="entry name" value="HTH_OST"/>
    <property type="match status" value="1"/>
</dbReference>
<dbReference type="InParanoid" id="A0A7M7J4D3"/>
<dbReference type="Pfam" id="PF12872">
    <property type="entry name" value="OST-HTH"/>
    <property type="match status" value="1"/>
</dbReference>
<feature type="domain" description="HTH OST-type" evidence="2">
    <location>
        <begin position="24"/>
        <end position="108"/>
    </location>
</feature>
<feature type="region of interest" description="Disordered" evidence="1">
    <location>
        <begin position="270"/>
        <end position="332"/>
    </location>
</feature>
<evidence type="ECO:0000313" key="4">
    <source>
        <dbReference type="Proteomes" id="UP000594260"/>
    </source>
</evidence>
<feature type="region of interest" description="Disordered" evidence="1">
    <location>
        <begin position="347"/>
        <end position="371"/>
    </location>
</feature>
<reference evidence="3" key="1">
    <citation type="submission" date="2021-01" db="UniProtKB">
        <authorList>
            <consortium name="EnsemblMetazoa"/>
        </authorList>
    </citation>
    <scope>IDENTIFICATION</scope>
</reference>
<dbReference type="Proteomes" id="UP000594260">
    <property type="component" value="Unplaced"/>
</dbReference>
<dbReference type="AlphaFoldDB" id="A0A7M7J4D3"/>
<name>A0A7M7J4D3_VARDE</name>
<protein>
    <recommendedName>
        <fullName evidence="2">HTH OST-type domain-containing protein</fullName>
    </recommendedName>
</protein>
<keyword evidence="4" id="KW-1185">Reference proteome</keyword>
<accession>A0A7M7J4D3</accession>
<feature type="compositionally biased region" description="Basic and acidic residues" evidence="1">
    <location>
        <begin position="279"/>
        <end position="288"/>
    </location>
</feature>
<feature type="compositionally biased region" description="Polar residues" evidence="1">
    <location>
        <begin position="358"/>
        <end position="371"/>
    </location>
</feature>
<evidence type="ECO:0000313" key="3">
    <source>
        <dbReference type="EnsemblMetazoa" id="XP_022646697"/>
    </source>
</evidence>
<dbReference type="EnsemblMetazoa" id="XM_022790962">
    <property type="protein sequence ID" value="XP_022646697"/>
    <property type="gene ID" value="LOC111244181"/>
</dbReference>
<evidence type="ECO:0000256" key="1">
    <source>
        <dbReference type="SAM" id="MobiDB-lite"/>
    </source>
</evidence>
<dbReference type="KEGG" id="vde:111244181"/>
<evidence type="ECO:0000259" key="2">
    <source>
        <dbReference type="PROSITE" id="PS51644"/>
    </source>
</evidence>
<dbReference type="RefSeq" id="XP_022646697.1">
    <property type="nucleotide sequence ID" value="XM_022790962.1"/>
</dbReference>
<proteinExistence type="predicted"/>
<dbReference type="CDD" id="cd09972">
    <property type="entry name" value="LOTUS_TDRD_OSKAR"/>
    <property type="match status" value="1"/>
</dbReference>
<organism evidence="3 4">
    <name type="scientific">Varroa destructor</name>
    <name type="common">Honeybee mite</name>
    <dbReference type="NCBI Taxonomy" id="109461"/>
    <lineage>
        <taxon>Eukaryota</taxon>
        <taxon>Metazoa</taxon>
        <taxon>Ecdysozoa</taxon>
        <taxon>Arthropoda</taxon>
        <taxon>Chelicerata</taxon>
        <taxon>Arachnida</taxon>
        <taxon>Acari</taxon>
        <taxon>Parasitiformes</taxon>
        <taxon>Mesostigmata</taxon>
        <taxon>Gamasina</taxon>
        <taxon>Dermanyssoidea</taxon>
        <taxon>Varroidae</taxon>
        <taxon>Varroa</taxon>
    </lineage>
</organism>
<dbReference type="Gene3D" id="3.30.420.610">
    <property type="entry name" value="LOTUS domain-like"/>
    <property type="match status" value="1"/>
</dbReference>